<keyword evidence="2" id="KW-1185">Reference proteome</keyword>
<dbReference type="KEGG" id="buu:WS70_21355"/>
<reference evidence="1 2" key="1">
    <citation type="submission" date="2015-12" db="EMBL/GenBank/DDBJ databases">
        <title>Diversity of Burkholderia near neighbor genomes.</title>
        <authorList>
            <person name="Sahl J."/>
            <person name="Wagner D."/>
            <person name="Keim P."/>
        </authorList>
    </citation>
    <scope>NUCLEOTIDE SEQUENCE [LARGE SCALE GENOMIC DNA]</scope>
    <source>
        <strain evidence="1 2">BDU6</strain>
    </source>
</reference>
<dbReference type="RefSeq" id="WP_059472363.1">
    <property type="nucleotide sequence ID" value="NZ_CP013387.1"/>
</dbReference>
<organism evidence="1 2">
    <name type="scientific">Burkholderia mayonis</name>
    <dbReference type="NCBI Taxonomy" id="1385591"/>
    <lineage>
        <taxon>Bacteria</taxon>
        <taxon>Pseudomonadati</taxon>
        <taxon>Pseudomonadota</taxon>
        <taxon>Betaproteobacteria</taxon>
        <taxon>Burkholderiales</taxon>
        <taxon>Burkholderiaceae</taxon>
        <taxon>Burkholderia</taxon>
        <taxon>pseudomallei group</taxon>
    </lineage>
</organism>
<sequence>MTFPRDRFNNRLIGDGRRIDQYSVGAIAYRRDRLLLLVCVLFPRLDVDHRGWRIAAFSFLIGFDSA</sequence>
<gene>
    <name evidence="1" type="ORF">WS70_21355</name>
</gene>
<protein>
    <submittedName>
        <fullName evidence="1">Uncharacterized protein</fullName>
    </submittedName>
</protein>
<accession>A0A1B4FL60</accession>
<dbReference type="Proteomes" id="UP000062519">
    <property type="component" value="Chromosome 2"/>
</dbReference>
<dbReference type="AlphaFoldDB" id="A0A1B4FL60"/>
<proteinExistence type="predicted"/>
<name>A0A1B4FL60_9BURK</name>
<evidence type="ECO:0000313" key="2">
    <source>
        <dbReference type="Proteomes" id="UP000062519"/>
    </source>
</evidence>
<dbReference type="EMBL" id="CP013387">
    <property type="protein sequence ID" value="AOJ04390.1"/>
    <property type="molecule type" value="Genomic_DNA"/>
</dbReference>
<evidence type="ECO:0000313" key="1">
    <source>
        <dbReference type="EMBL" id="AOJ04390.1"/>
    </source>
</evidence>